<accession>A0A5B7D963</accession>
<evidence type="ECO:0000313" key="1">
    <source>
        <dbReference type="EMBL" id="MPC17858.1"/>
    </source>
</evidence>
<proteinExistence type="predicted"/>
<organism evidence="1 2">
    <name type="scientific">Portunus trituberculatus</name>
    <name type="common">Swimming crab</name>
    <name type="synonym">Neptunus trituberculatus</name>
    <dbReference type="NCBI Taxonomy" id="210409"/>
    <lineage>
        <taxon>Eukaryota</taxon>
        <taxon>Metazoa</taxon>
        <taxon>Ecdysozoa</taxon>
        <taxon>Arthropoda</taxon>
        <taxon>Crustacea</taxon>
        <taxon>Multicrustacea</taxon>
        <taxon>Malacostraca</taxon>
        <taxon>Eumalacostraca</taxon>
        <taxon>Eucarida</taxon>
        <taxon>Decapoda</taxon>
        <taxon>Pleocyemata</taxon>
        <taxon>Brachyura</taxon>
        <taxon>Eubrachyura</taxon>
        <taxon>Portunoidea</taxon>
        <taxon>Portunidae</taxon>
        <taxon>Portuninae</taxon>
        <taxon>Portunus</taxon>
    </lineage>
</organism>
<keyword evidence="2" id="KW-1185">Reference proteome</keyword>
<sequence>MIPLAEREAGTCGDWLLVVGGHAPRKGWSLRAPPHDPLTRRLLRMLFAGAPVVAASRTNASLRPRPGPQHYTPPLPLRLVSLAAPGRGSAAIGFLPLPPPPGPLRSTCDVTYSTVCRLEARVHDA</sequence>
<reference evidence="1 2" key="1">
    <citation type="submission" date="2019-05" db="EMBL/GenBank/DDBJ databases">
        <title>Another draft genome of Portunus trituberculatus and its Hox gene families provides insights of decapod evolution.</title>
        <authorList>
            <person name="Jeong J.-H."/>
            <person name="Song I."/>
            <person name="Kim S."/>
            <person name="Choi T."/>
            <person name="Kim D."/>
            <person name="Ryu S."/>
            <person name="Kim W."/>
        </authorList>
    </citation>
    <scope>NUCLEOTIDE SEQUENCE [LARGE SCALE GENOMIC DNA]</scope>
    <source>
        <tissue evidence="1">Muscle</tissue>
    </source>
</reference>
<dbReference type="AlphaFoldDB" id="A0A5B7D963"/>
<gene>
    <name evidence="1" type="ORF">E2C01_010726</name>
</gene>
<protein>
    <submittedName>
        <fullName evidence="1">Uncharacterized protein</fullName>
    </submittedName>
</protein>
<dbReference type="Proteomes" id="UP000324222">
    <property type="component" value="Unassembled WGS sequence"/>
</dbReference>
<name>A0A5B7D963_PORTR</name>
<evidence type="ECO:0000313" key="2">
    <source>
        <dbReference type="Proteomes" id="UP000324222"/>
    </source>
</evidence>
<dbReference type="EMBL" id="VSRR010000626">
    <property type="protein sequence ID" value="MPC17858.1"/>
    <property type="molecule type" value="Genomic_DNA"/>
</dbReference>
<comment type="caution">
    <text evidence="1">The sequence shown here is derived from an EMBL/GenBank/DDBJ whole genome shotgun (WGS) entry which is preliminary data.</text>
</comment>